<dbReference type="GO" id="GO:0003677">
    <property type="term" value="F:DNA binding"/>
    <property type="evidence" value="ECO:0007669"/>
    <property type="project" value="UniProtKB-KW"/>
</dbReference>
<dbReference type="Gene3D" id="2.130.10.10">
    <property type="entry name" value="YVTN repeat-like/Quinoprotein amine dehydrogenase"/>
    <property type="match status" value="3"/>
</dbReference>
<protein>
    <submittedName>
        <fullName evidence="2">DNA-binding beta-propeller fold protein YncE</fullName>
    </submittedName>
</protein>
<dbReference type="InterPro" id="IPR015943">
    <property type="entry name" value="WD40/YVTN_repeat-like_dom_sf"/>
</dbReference>
<comment type="caution">
    <text evidence="2">The sequence shown here is derived from an EMBL/GenBank/DDBJ whole genome shotgun (WGS) entry which is preliminary data.</text>
</comment>
<keyword evidence="2" id="KW-0238">DNA-binding</keyword>
<name>A0ABU2C712_9BURK</name>
<dbReference type="EMBL" id="JAVDXT010000001">
    <property type="protein sequence ID" value="MDR7377059.1"/>
    <property type="molecule type" value="Genomic_DNA"/>
</dbReference>
<evidence type="ECO:0000313" key="2">
    <source>
        <dbReference type="EMBL" id="MDR7377059.1"/>
    </source>
</evidence>
<dbReference type="Proteomes" id="UP001180487">
    <property type="component" value="Unassembled WGS sequence"/>
</dbReference>
<evidence type="ECO:0000313" key="3">
    <source>
        <dbReference type="Proteomes" id="UP001180487"/>
    </source>
</evidence>
<dbReference type="PROSITE" id="PS51257">
    <property type="entry name" value="PROKAR_LIPOPROTEIN"/>
    <property type="match status" value="1"/>
</dbReference>
<dbReference type="PANTHER" id="PTHR47197">
    <property type="entry name" value="PROTEIN NIRF"/>
    <property type="match status" value="1"/>
</dbReference>
<dbReference type="InterPro" id="IPR011045">
    <property type="entry name" value="N2O_reductase_N"/>
</dbReference>
<dbReference type="Pfam" id="PF10282">
    <property type="entry name" value="Lactonase"/>
    <property type="match status" value="2"/>
</dbReference>
<feature type="signal peptide" evidence="1">
    <location>
        <begin position="1"/>
        <end position="21"/>
    </location>
</feature>
<dbReference type="RefSeq" id="WP_310372453.1">
    <property type="nucleotide sequence ID" value="NZ_JAVDXT010000001.1"/>
</dbReference>
<keyword evidence="1" id="KW-0732">Signal</keyword>
<reference evidence="2 3" key="1">
    <citation type="submission" date="2023-07" db="EMBL/GenBank/DDBJ databases">
        <title>Sorghum-associated microbial communities from plants grown in Nebraska, USA.</title>
        <authorList>
            <person name="Schachtman D."/>
        </authorList>
    </citation>
    <scope>NUCLEOTIDE SEQUENCE [LARGE SCALE GENOMIC DNA]</scope>
    <source>
        <strain evidence="2 3">BE313</strain>
    </source>
</reference>
<organism evidence="2 3">
    <name type="scientific">Rhodoferax ferrireducens</name>
    <dbReference type="NCBI Taxonomy" id="192843"/>
    <lineage>
        <taxon>Bacteria</taxon>
        <taxon>Pseudomonadati</taxon>
        <taxon>Pseudomonadota</taxon>
        <taxon>Betaproteobacteria</taxon>
        <taxon>Burkholderiales</taxon>
        <taxon>Comamonadaceae</taxon>
        <taxon>Rhodoferax</taxon>
    </lineage>
</organism>
<dbReference type="SUPFAM" id="SSF50974">
    <property type="entry name" value="Nitrous oxide reductase, N-terminal domain"/>
    <property type="match status" value="1"/>
</dbReference>
<accession>A0ABU2C712</accession>
<dbReference type="PANTHER" id="PTHR47197:SF3">
    <property type="entry name" value="DIHYDRO-HEME D1 DEHYDROGENASE"/>
    <property type="match status" value="1"/>
</dbReference>
<proteinExistence type="predicted"/>
<dbReference type="InterPro" id="IPR051200">
    <property type="entry name" value="Host-pathogen_enzymatic-act"/>
</dbReference>
<gene>
    <name evidence="2" type="ORF">J2X19_001717</name>
</gene>
<sequence length="437" mass="42848">MITRPRICHTFITLALASLLAACGGGSDSDDSEYTLGGTVNGLSSSGLVLANGTLTQAVASGATSFSFSSKVTGSYAVSVATQPDGQTCVASNASGGGGSDVSSVVINCRSYAAYTSNWLGGNIGQLSVGSTGALAAQSTAAVSTTYLPSSITTSNDGKFAFVNFQDNSAIGVYTVSDTTGALTMLGWTSAESAGYGMAISPDGKYLYVANFGSATLSQFSVASTGVLSAMSTASVATGVNPYGVAVSPDGLYVYVSNSSGNSISQYSVGSTGALTALSTPTVSLSSLGSTPTGIAIDPASNYVYVTLSGSAKLAQFSIGSGGLLTALSPASVGTGTMPRSVVVSPGGRYAYVTNGGDNTVSQYSISSGKLTALPAATIATGGSPRGIAMAPSGSFAYVTNYSDATVSSYSVGSSGALTLLGTAASNGAGPTGISVR</sequence>
<keyword evidence="3" id="KW-1185">Reference proteome</keyword>
<evidence type="ECO:0000256" key="1">
    <source>
        <dbReference type="SAM" id="SignalP"/>
    </source>
</evidence>
<dbReference type="InterPro" id="IPR019405">
    <property type="entry name" value="Lactonase_7-beta_prop"/>
</dbReference>
<feature type="chain" id="PRO_5045920577" evidence="1">
    <location>
        <begin position="22"/>
        <end position="437"/>
    </location>
</feature>